<dbReference type="KEGG" id="amij:EQM06_02795"/>
<dbReference type="Proteomes" id="UP000287601">
    <property type="component" value="Chromosome"/>
</dbReference>
<gene>
    <name evidence="1" type="ORF">EQM06_02795</name>
</gene>
<dbReference type="RefSeq" id="WP_128744898.1">
    <property type="nucleotide sequence ID" value="NZ_CP035281.1"/>
</dbReference>
<reference evidence="1 2" key="1">
    <citation type="submission" date="2019-01" db="EMBL/GenBank/DDBJ databases">
        <title>Draft genomes of a novel of Aminipila strains.</title>
        <authorList>
            <person name="Ma S."/>
        </authorList>
    </citation>
    <scope>NUCLEOTIDE SEQUENCE [LARGE SCALE GENOMIC DNA]</scope>
    <source>
        <strain evidence="2">JN-39</strain>
    </source>
</reference>
<organism evidence="1 2">
    <name type="scientific">Aminipila luticellarii</name>
    <dbReference type="NCBI Taxonomy" id="2507160"/>
    <lineage>
        <taxon>Bacteria</taxon>
        <taxon>Bacillati</taxon>
        <taxon>Bacillota</taxon>
        <taxon>Clostridia</taxon>
        <taxon>Peptostreptococcales</taxon>
        <taxon>Anaerovoracaceae</taxon>
        <taxon>Aminipila</taxon>
    </lineage>
</organism>
<name>A0A410PTK8_9FIRM</name>
<evidence type="ECO:0000313" key="2">
    <source>
        <dbReference type="Proteomes" id="UP000287601"/>
    </source>
</evidence>
<evidence type="ECO:0000313" key="1">
    <source>
        <dbReference type="EMBL" id="QAT42244.1"/>
    </source>
</evidence>
<dbReference type="EMBL" id="CP035281">
    <property type="protein sequence ID" value="QAT42244.1"/>
    <property type="molecule type" value="Genomic_DNA"/>
</dbReference>
<evidence type="ECO:0008006" key="3">
    <source>
        <dbReference type="Google" id="ProtNLM"/>
    </source>
</evidence>
<dbReference type="AlphaFoldDB" id="A0A410PTK8"/>
<dbReference type="OrthoDB" id="1928775at2"/>
<keyword evidence="2" id="KW-1185">Reference proteome</keyword>
<protein>
    <recommendedName>
        <fullName evidence="3">DNRLRE domain-containing protein</fullName>
    </recommendedName>
</protein>
<accession>A0A410PTK8</accession>
<proteinExistence type="predicted"/>
<sequence>MSFMDLTCMEAVSLISGAKCSAWKNDPLRIGCNFTTYLFFELPPAVFLNPVKRARLILFKMPMNVIEIPSAFWSNQYSVYPLLDFFSVYSGWYIPPRFDDSLRVDYEDQACISYTEIDITAIAAAWSQERMENKGLFLTGAPNGRQLMYASDQYETAGMRPRLRLTYEEISRPLSAAPCTVEINR</sequence>